<evidence type="ECO:0000313" key="1">
    <source>
        <dbReference type="EMBL" id="QOV90109.1"/>
    </source>
</evidence>
<gene>
    <name evidence="1" type="ORF">IPV69_01680</name>
</gene>
<dbReference type="InterPro" id="IPR006311">
    <property type="entry name" value="TAT_signal"/>
</dbReference>
<keyword evidence="2" id="KW-1185">Reference proteome</keyword>
<dbReference type="EMBL" id="CP063458">
    <property type="protein sequence ID" value="QOV90109.1"/>
    <property type="molecule type" value="Genomic_DNA"/>
</dbReference>
<reference evidence="1 2" key="1">
    <citation type="submission" date="2020-10" db="EMBL/GenBank/DDBJ databases">
        <title>Wide distribution of Phycisphaera-like planctomycetes from WD2101 soil group in peatlands and genome analysis of the first cultivated representative.</title>
        <authorList>
            <person name="Dedysh S.N."/>
            <person name="Beletsky A.V."/>
            <person name="Ivanova A."/>
            <person name="Kulichevskaya I.S."/>
            <person name="Suzina N.E."/>
            <person name="Philippov D.A."/>
            <person name="Rakitin A.L."/>
            <person name="Mardanov A.V."/>
            <person name="Ravin N.V."/>
        </authorList>
    </citation>
    <scope>NUCLEOTIDE SEQUENCE [LARGE SCALE GENOMIC DNA]</scope>
    <source>
        <strain evidence="1 2">M1803</strain>
    </source>
</reference>
<dbReference type="KEGG" id="hbs:IPV69_01680"/>
<dbReference type="AlphaFoldDB" id="A0A7M2WXH0"/>
<dbReference type="InterPro" id="IPR010869">
    <property type="entry name" value="DUF1501"/>
</dbReference>
<accession>A0A7M2WXH0</accession>
<dbReference type="Proteomes" id="UP000593765">
    <property type="component" value="Chromosome"/>
</dbReference>
<dbReference type="PANTHER" id="PTHR43737">
    <property type="entry name" value="BLL7424 PROTEIN"/>
    <property type="match status" value="1"/>
</dbReference>
<dbReference type="PROSITE" id="PS51318">
    <property type="entry name" value="TAT"/>
    <property type="match status" value="1"/>
</dbReference>
<dbReference type="RefSeq" id="WP_206293181.1">
    <property type="nucleotide sequence ID" value="NZ_CP063458.1"/>
</dbReference>
<dbReference type="PANTHER" id="PTHR43737:SF1">
    <property type="entry name" value="DUF1501 DOMAIN-CONTAINING PROTEIN"/>
    <property type="match status" value="1"/>
</dbReference>
<organism evidence="1 2">
    <name type="scientific">Humisphaera borealis</name>
    <dbReference type="NCBI Taxonomy" id="2807512"/>
    <lineage>
        <taxon>Bacteria</taxon>
        <taxon>Pseudomonadati</taxon>
        <taxon>Planctomycetota</taxon>
        <taxon>Phycisphaerae</taxon>
        <taxon>Tepidisphaerales</taxon>
        <taxon>Tepidisphaeraceae</taxon>
        <taxon>Humisphaera</taxon>
    </lineage>
</organism>
<protein>
    <submittedName>
        <fullName evidence="1">DUF1501 domain-containing protein</fullName>
    </submittedName>
</protein>
<proteinExistence type="predicted"/>
<evidence type="ECO:0000313" key="2">
    <source>
        <dbReference type="Proteomes" id="UP000593765"/>
    </source>
</evidence>
<dbReference type="Pfam" id="PF07394">
    <property type="entry name" value="DUF1501"/>
    <property type="match status" value="1"/>
</dbReference>
<sequence>MNLSRRIFVRNGLVTLAALGSGAMLEPGFLANAALAAESSAKPRRKVLVCVFQRGAADGLSMVAPHGDPFYYKLRQEIAVPRPRKGDTSAAIDLDGFFGLHPRLDALAPLYQRGELAVIHACGSPSNSRSHFDMQDFMESGVADDKSVSSGWANRALSERPAASKPTPFRAVAMSASIPRTLQGDLDVMAIRDLDSFGVRGSPGVVGSPTMNEGATKTKEMNGFEGLYSNAVDQTLSGAGRESFDAIALLKKANPTQYKPAKGIDYPKTSLGQSLLQVAQLIKADVGVEIAFVQDEGWDTHANQGGPYGQIGNKLLDFGRALATFNADLGDRMADVMVLSMTEFGRAVRQNGNRGTDHGHASCFFAIGGGVKGGKVYADWPTLAPEKLFEERDLAVTTDFRNVFAEVCVNHLGVKSDAIPKVLPKFKWDAARGVGFTKL</sequence>
<name>A0A7M2WXH0_9BACT</name>